<feature type="transmembrane region" description="Helical" evidence="7">
    <location>
        <begin position="281"/>
        <end position="304"/>
    </location>
</feature>
<feature type="transmembrane region" description="Helical" evidence="7">
    <location>
        <begin position="129"/>
        <end position="150"/>
    </location>
</feature>
<feature type="domain" description="Major facilitator superfamily (MFS) profile" evidence="8">
    <location>
        <begin position="38"/>
        <end position="457"/>
    </location>
</feature>
<keyword evidence="3 7" id="KW-0812">Transmembrane</keyword>
<evidence type="ECO:0000256" key="3">
    <source>
        <dbReference type="ARBA" id="ARBA00022692"/>
    </source>
</evidence>
<proteinExistence type="predicted"/>
<dbReference type="PROSITE" id="PS50850">
    <property type="entry name" value="MFS"/>
    <property type="match status" value="1"/>
</dbReference>
<dbReference type="Gene3D" id="1.20.1250.20">
    <property type="entry name" value="MFS general substrate transporter like domains"/>
    <property type="match status" value="1"/>
</dbReference>
<dbReference type="InterPro" id="IPR005829">
    <property type="entry name" value="Sugar_transporter_CS"/>
</dbReference>
<evidence type="ECO:0000256" key="4">
    <source>
        <dbReference type="ARBA" id="ARBA00022989"/>
    </source>
</evidence>
<comment type="subcellular location">
    <subcellularLocation>
        <location evidence="1">Cell membrane</location>
        <topology evidence="1">Multi-pass membrane protein</topology>
    </subcellularLocation>
</comment>
<dbReference type="GO" id="GO:0005886">
    <property type="term" value="C:plasma membrane"/>
    <property type="evidence" value="ECO:0007669"/>
    <property type="project" value="UniProtKB-SubCell"/>
</dbReference>
<dbReference type="Proteomes" id="UP000094094">
    <property type="component" value="Chromosome"/>
</dbReference>
<evidence type="ECO:0000256" key="1">
    <source>
        <dbReference type="ARBA" id="ARBA00004651"/>
    </source>
</evidence>
<dbReference type="EMBL" id="CP017157">
    <property type="protein sequence ID" value="AOP46659.1"/>
    <property type="molecule type" value="Genomic_DNA"/>
</dbReference>
<dbReference type="SUPFAM" id="SSF103473">
    <property type="entry name" value="MFS general substrate transporter"/>
    <property type="match status" value="1"/>
</dbReference>
<evidence type="ECO:0000313" key="10">
    <source>
        <dbReference type="Proteomes" id="UP000094094"/>
    </source>
</evidence>
<reference evidence="9 10" key="1">
    <citation type="submission" date="2016-09" db="EMBL/GenBank/DDBJ databases">
        <title>Complete genome sequencing of Streptomyces lydicus 103 and metabolic pathways analysis of antibiotic biosynthesis.</title>
        <authorList>
            <person name="Jia N."/>
            <person name="Ding M.-Z."/>
            <person name="Gao F."/>
            <person name="Yuan Y.-J."/>
        </authorList>
    </citation>
    <scope>NUCLEOTIDE SEQUENCE [LARGE SCALE GENOMIC DNA]</scope>
    <source>
        <strain evidence="9 10">103</strain>
    </source>
</reference>
<name>A0A1D7VIS3_9ACTN</name>
<evidence type="ECO:0000256" key="2">
    <source>
        <dbReference type="ARBA" id="ARBA00022448"/>
    </source>
</evidence>
<dbReference type="PANTHER" id="PTHR23511:SF34">
    <property type="entry name" value="SYNAPTIC VESICLE GLYCOPROTEIN 2"/>
    <property type="match status" value="1"/>
</dbReference>
<keyword evidence="4 7" id="KW-1133">Transmembrane helix</keyword>
<feature type="transmembrane region" description="Helical" evidence="7">
    <location>
        <begin position="432"/>
        <end position="453"/>
    </location>
</feature>
<dbReference type="GO" id="GO:0022857">
    <property type="term" value="F:transmembrane transporter activity"/>
    <property type="evidence" value="ECO:0007669"/>
    <property type="project" value="InterPro"/>
</dbReference>
<protein>
    <submittedName>
        <fullName evidence="9">MFS transporter</fullName>
    </submittedName>
</protein>
<evidence type="ECO:0000256" key="5">
    <source>
        <dbReference type="ARBA" id="ARBA00023136"/>
    </source>
</evidence>
<evidence type="ECO:0000256" key="7">
    <source>
        <dbReference type="SAM" id="Phobius"/>
    </source>
</evidence>
<feature type="transmembrane region" description="Helical" evidence="7">
    <location>
        <begin position="76"/>
        <end position="96"/>
    </location>
</feature>
<dbReference type="Pfam" id="PF00083">
    <property type="entry name" value="Sugar_tr"/>
    <property type="match status" value="1"/>
</dbReference>
<evidence type="ECO:0000259" key="8">
    <source>
        <dbReference type="PROSITE" id="PS50850"/>
    </source>
</evidence>
<dbReference type="AlphaFoldDB" id="A0A1D7VIS3"/>
<dbReference type="OrthoDB" id="9109650at2"/>
<dbReference type="PROSITE" id="PS00217">
    <property type="entry name" value="SUGAR_TRANSPORT_2"/>
    <property type="match status" value="1"/>
</dbReference>
<keyword evidence="2" id="KW-0813">Transport</keyword>
<dbReference type="PANTHER" id="PTHR23511">
    <property type="entry name" value="SYNAPTIC VESICLE GLYCOPROTEIN 2"/>
    <property type="match status" value="1"/>
</dbReference>
<keyword evidence="5 7" id="KW-0472">Membrane</keyword>
<feature type="region of interest" description="Disordered" evidence="6">
    <location>
        <begin position="1"/>
        <end position="22"/>
    </location>
</feature>
<feature type="transmembrane region" description="Helical" evidence="7">
    <location>
        <begin position="162"/>
        <end position="184"/>
    </location>
</feature>
<dbReference type="InterPro" id="IPR036259">
    <property type="entry name" value="MFS_trans_sf"/>
</dbReference>
<feature type="transmembrane region" description="Helical" evidence="7">
    <location>
        <begin position="105"/>
        <end position="123"/>
    </location>
</feature>
<feature type="transmembrane region" description="Helical" evidence="7">
    <location>
        <begin position="344"/>
        <end position="363"/>
    </location>
</feature>
<keyword evidence="10" id="KW-1185">Reference proteome</keyword>
<feature type="transmembrane region" description="Helical" evidence="7">
    <location>
        <begin position="316"/>
        <end position="337"/>
    </location>
</feature>
<feature type="transmembrane region" description="Helical" evidence="7">
    <location>
        <begin position="38"/>
        <end position="64"/>
    </location>
</feature>
<evidence type="ECO:0000313" key="9">
    <source>
        <dbReference type="EMBL" id="AOP46659.1"/>
    </source>
</evidence>
<feature type="transmembrane region" description="Helical" evidence="7">
    <location>
        <begin position="196"/>
        <end position="213"/>
    </location>
</feature>
<feature type="transmembrane region" description="Helical" evidence="7">
    <location>
        <begin position="402"/>
        <end position="426"/>
    </location>
</feature>
<gene>
    <name evidence="9" type="ORF">SL103_10790</name>
</gene>
<feature type="transmembrane region" description="Helical" evidence="7">
    <location>
        <begin position="369"/>
        <end position="390"/>
    </location>
</feature>
<accession>A0A1D7VIS3</accession>
<dbReference type="RefSeq" id="WP_069568639.1">
    <property type="nucleotide sequence ID" value="NZ_CP017157.1"/>
</dbReference>
<dbReference type="KEGG" id="slc:SL103_10790"/>
<dbReference type="InterPro" id="IPR005828">
    <property type="entry name" value="MFS_sugar_transport-like"/>
</dbReference>
<sequence>MTDTTSPTPDRRGGTTPAGHRAAARLDRLPPSRWHRRITLVVGIGAFFDLYEIFLGGVLAAVLAEQWHLGHTAKSWVIAAGFLGMFAGANVLSVLADRFGRRRMFLVNLGSYAFFSLLCAFAPDLSWLLALRALSGLGLGAELVLVDTYLAEFLPRAVRGRYIAWAYTLGFVGVPVAALLGARLVAAHQPLGVDGWRWLLVAGALGAAFIQLMRRRLPESPRWLTVQGRGAEAERIVAGLEERVARETGGSLPSVPEAETVPERKVPLGEMFRGDHRRRTVMWWIFQVLQTVGYYGFGSLAPVVLTAKGHTVTESLLYAALSFCGYPLGSALSVPLIDRIERRTLIIASALGIAGCGLAFGFADATWAIVAFGFLLTVCSNVFSNAFHVYQTEIFPTGLRSSAIGIAYSLSRLTSVVLPFVALSVLDALGPAAVFSASAGLMLLLCLDVALLGPRTTGRSLERI</sequence>
<dbReference type="CDD" id="cd17316">
    <property type="entry name" value="MFS_SV2_like"/>
    <property type="match status" value="1"/>
</dbReference>
<organism evidence="9 10">
    <name type="scientific">Streptomyces lydicus</name>
    <dbReference type="NCBI Taxonomy" id="47763"/>
    <lineage>
        <taxon>Bacteria</taxon>
        <taxon>Bacillati</taxon>
        <taxon>Actinomycetota</taxon>
        <taxon>Actinomycetes</taxon>
        <taxon>Kitasatosporales</taxon>
        <taxon>Streptomycetaceae</taxon>
        <taxon>Streptomyces</taxon>
    </lineage>
</organism>
<dbReference type="InterPro" id="IPR020846">
    <property type="entry name" value="MFS_dom"/>
</dbReference>
<evidence type="ECO:0000256" key="6">
    <source>
        <dbReference type="SAM" id="MobiDB-lite"/>
    </source>
</evidence>